<name>A0ABU0CTD3_9BACI</name>
<evidence type="ECO:0000313" key="2">
    <source>
        <dbReference type="EMBL" id="MDQ0339685.1"/>
    </source>
</evidence>
<evidence type="ECO:0000313" key="3">
    <source>
        <dbReference type="Proteomes" id="UP001232445"/>
    </source>
</evidence>
<dbReference type="PROSITE" id="PS51186">
    <property type="entry name" value="GNAT"/>
    <property type="match status" value="1"/>
</dbReference>
<dbReference type="RefSeq" id="WP_307340067.1">
    <property type="nucleotide sequence ID" value="NZ_JAUSUQ010000009.1"/>
</dbReference>
<evidence type="ECO:0000259" key="1">
    <source>
        <dbReference type="PROSITE" id="PS51186"/>
    </source>
</evidence>
<dbReference type="InterPro" id="IPR000182">
    <property type="entry name" value="GNAT_dom"/>
</dbReference>
<reference evidence="2 3" key="1">
    <citation type="submission" date="2023-07" db="EMBL/GenBank/DDBJ databases">
        <title>Genomic Encyclopedia of Type Strains, Phase IV (KMG-IV): sequencing the most valuable type-strain genomes for metagenomic binning, comparative biology and taxonomic classification.</title>
        <authorList>
            <person name="Goeker M."/>
        </authorList>
    </citation>
    <scope>NUCLEOTIDE SEQUENCE [LARGE SCALE GENOMIC DNA]</scope>
    <source>
        <strain evidence="2 3">DSM 17740</strain>
    </source>
</reference>
<dbReference type="Proteomes" id="UP001232445">
    <property type="component" value="Unassembled WGS sequence"/>
</dbReference>
<protein>
    <submittedName>
        <fullName evidence="2">ElaA protein</fullName>
    </submittedName>
</protein>
<dbReference type="Pfam" id="PF13673">
    <property type="entry name" value="Acetyltransf_10"/>
    <property type="match status" value="1"/>
</dbReference>
<feature type="domain" description="N-acetyltransferase" evidence="1">
    <location>
        <begin position="3"/>
        <end position="148"/>
    </location>
</feature>
<dbReference type="InterPro" id="IPR016181">
    <property type="entry name" value="Acyl_CoA_acyltransferase"/>
</dbReference>
<organism evidence="2 3">
    <name type="scientific">Caldalkalibacillus uzonensis</name>
    <dbReference type="NCBI Taxonomy" id="353224"/>
    <lineage>
        <taxon>Bacteria</taxon>
        <taxon>Bacillati</taxon>
        <taxon>Bacillota</taxon>
        <taxon>Bacilli</taxon>
        <taxon>Bacillales</taxon>
        <taxon>Bacillaceae</taxon>
        <taxon>Caldalkalibacillus</taxon>
    </lineage>
</organism>
<dbReference type="Gene3D" id="3.40.630.30">
    <property type="match status" value="1"/>
</dbReference>
<comment type="caution">
    <text evidence="2">The sequence shown here is derived from an EMBL/GenBank/DDBJ whole genome shotgun (WGS) entry which is preliminary data.</text>
</comment>
<dbReference type="SUPFAM" id="SSF55729">
    <property type="entry name" value="Acyl-CoA N-acyltransferases (Nat)"/>
    <property type="match status" value="1"/>
</dbReference>
<accession>A0ABU0CTD3</accession>
<dbReference type="EMBL" id="JAUSUQ010000009">
    <property type="protein sequence ID" value="MDQ0339685.1"/>
    <property type="molecule type" value="Genomic_DNA"/>
</dbReference>
<keyword evidence="3" id="KW-1185">Reference proteome</keyword>
<sequence>MSWTLKRFEELSTYELYRILQERVKIFVVEQECPYPEIDGHDLKAYHLYKEDNEEIAAYLRILPPHTVYPEASIGRVIVKKEHRGKGYAKEMLVQAINFIHRELGESTIKIQAQHYLEQFYGSFGFKTISDVYLEDGIPHVDMLLKMHT</sequence>
<dbReference type="CDD" id="cd04301">
    <property type="entry name" value="NAT_SF"/>
    <property type="match status" value="1"/>
</dbReference>
<gene>
    <name evidence="2" type="ORF">J2S00_002478</name>
</gene>
<proteinExistence type="predicted"/>